<dbReference type="EMBL" id="JACJID010000004">
    <property type="protein sequence ID" value="MBA8928231.1"/>
    <property type="molecule type" value="Genomic_DNA"/>
</dbReference>
<protein>
    <submittedName>
        <fullName evidence="2">NADPH-dependent ferric siderophore reductase</fullName>
    </submittedName>
</protein>
<dbReference type="InterPro" id="IPR007037">
    <property type="entry name" value="SIP_rossman_dom"/>
</dbReference>
<comment type="caution">
    <text evidence="2">The sequence shown here is derived from an EMBL/GenBank/DDBJ whole genome shotgun (WGS) entry which is preliminary data.</text>
</comment>
<dbReference type="Pfam" id="PF04954">
    <property type="entry name" value="SIP"/>
    <property type="match status" value="1"/>
</dbReference>
<dbReference type="InterPro" id="IPR017927">
    <property type="entry name" value="FAD-bd_FR_type"/>
</dbReference>
<dbReference type="SUPFAM" id="SSF63380">
    <property type="entry name" value="Riboflavin synthase domain-like"/>
    <property type="match status" value="1"/>
</dbReference>
<evidence type="ECO:0000259" key="1">
    <source>
        <dbReference type="PROSITE" id="PS51384"/>
    </source>
</evidence>
<organism evidence="2 3">
    <name type="scientific">Kutzneria viridogrisea</name>
    <dbReference type="NCBI Taxonomy" id="47990"/>
    <lineage>
        <taxon>Bacteria</taxon>
        <taxon>Bacillati</taxon>
        <taxon>Actinomycetota</taxon>
        <taxon>Actinomycetes</taxon>
        <taxon>Pseudonocardiales</taxon>
        <taxon>Pseudonocardiaceae</taxon>
        <taxon>Kutzneria</taxon>
    </lineage>
</organism>
<evidence type="ECO:0000313" key="2">
    <source>
        <dbReference type="EMBL" id="MBA8928231.1"/>
    </source>
</evidence>
<dbReference type="Proteomes" id="UP000517916">
    <property type="component" value="Unassembled WGS sequence"/>
</dbReference>
<dbReference type="CDD" id="cd06193">
    <property type="entry name" value="siderophore_interacting"/>
    <property type="match status" value="1"/>
</dbReference>
<name>A0ABR6BMV8_9PSEU</name>
<sequence>MPSAPALLARRRARPVTVDSVEELSPGLRLVTFTGEPLSGTPWTPGCAVGIRVGRRVTRHYTVAEVAGGGSRLGIVFQLHRGDGPGTRWARSLAAGDRVALLGPRRLSRCRRGLAYFLVGDASAVGLFQSLAESVPASAEVCGVIEVPAEDLDGASLLVPGVTVVASAGRPGEALLARLREERVPVGAVAHLAGHVRTVRRARRYLRGRRGPGLPRAEVVTRAFWTGR</sequence>
<dbReference type="InterPro" id="IPR039261">
    <property type="entry name" value="FNR_nucleotide-bd"/>
</dbReference>
<dbReference type="PANTHER" id="PTHR30157:SF0">
    <property type="entry name" value="NADPH-DEPENDENT FERRIC-CHELATE REDUCTASE"/>
    <property type="match status" value="1"/>
</dbReference>
<dbReference type="Pfam" id="PF08021">
    <property type="entry name" value="FAD_binding_9"/>
    <property type="match status" value="1"/>
</dbReference>
<accession>A0ABR6BMV8</accession>
<gene>
    <name evidence="2" type="ORF">BC739_005448</name>
</gene>
<evidence type="ECO:0000313" key="3">
    <source>
        <dbReference type="Proteomes" id="UP000517916"/>
    </source>
</evidence>
<dbReference type="InterPro" id="IPR039374">
    <property type="entry name" value="SIP_fam"/>
</dbReference>
<dbReference type="RefSeq" id="WP_081789351.1">
    <property type="nucleotide sequence ID" value="NZ_BAAABQ010000030.1"/>
</dbReference>
<feature type="domain" description="FAD-binding FR-type" evidence="1">
    <location>
        <begin position="11"/>
        <end position="111"/>
    </location>
</feature>
<reference evidence="2 3" key="1">
    <citation type="submission" date="2020-08" db="EMBL/GenBank/DDBJ databases">
        <title>Genomic Encyclopedia of Archaeal and Bacterial Type Strains, Phase II (KMG-II): from individual species to whole genera.</title>
        <authorList>
            <person name="Goeker M."/>
        </authorList>
    </citation>
    <scope>NUCLEOTIDE SEQUENCE [LARGE SCALE GENOMIC DNA]</scope>
    <source>
        <strain evidence="2 3">DSM 43850</strain>
    </source>
</reference>
<dbReference type="PROSITE" id="PS51384">
    <property type="entry name" value="FAD_FR"/>
    <property type="match status" value="1"/>
</dbReference>
<dbReference type="Gene3D" id="2.40.30.10">
    <property type="entry name" value="Translation factors"/>
    <property type="match status" value="1"/>
</dbReference>
<dbReference type="Gene3D" id="3.40.50.80">
    <property type="entry name" value="Nucleotide-binding domain of ferredoxin-NADP reductase (FNR) module"/>
    <property type="match status" value="1"/>
</dbReference>
<keyword evidence="3" id="KW-1185">Reference proteome</keyword>
<dbReference type="PANTHER" id="PTHR30157">
    <property type="entry name" value="FERRIC REDUCTASE, NADPH-DEPENDENT"/>
    <property type="match status" value="1"/>
</dbReference>
<dbReference type="InterPro" id="IPR013113">
    <property type="entry name" value="SIP_FAD-bd"/>
</dbReference>
<dbReference type="InterPro" id="IPR017938">
    <property type="entry name" value="Riboflavin_synthase-like_b-brl"/>
</dbReference>
<proteinExistence type="predicted"/>